<evidence type="ECO:0000313" key="3">
    <source>
        <dbReference type="Proteomes" id="UP000005435"/>
    </source>
</evidence>
<dbReference type="STRING" id="720554.Clocl_3116"/>
<reference evidence="2 3" key="2">
    <citation type="journal article" date="2012" name="Stand. Genomic Sci.">
        <title>Complete Genome Sequence of Clostridium clariflavum DSM 19732.</title>
        <authorList>
            <person name="Izquierdo J.A."/>
            <person name="Goodwin L."/>
            <person name="Davenport K.W."/>
            <person name="Teshima H."/>
            <person name="Bruce D."/>
            <person name="Detter C."/>
            <person name="Tapia R."/>
            <person name="Han S."/>
            <person name="Land M."/>
            <person name="Hauser L."/>
            <person name="Jeffries C.D."/>
            <person name="Han J."/>
            <person name="Pitluck S."/>
            <person name="Nolan M."/>
            <person name="Chen A."/>
            <person name="Huntemann M."/>
            <person name="Mavromatis K."/>
            <person name="Mikhailova N."/>
            <person name="Liolios K."/>
            <person name="Woyke T."/>
            <person name="Lynd L.R."/>
        </authorList>
    </citation>
    <scope>NUCLEOTIDE SEQUENCE [LARGE SCALE GENOMIC DNA]</scope>
    <source>
        <strain evidence="3">DSM 19732 / NBRC 101661 / EBR45</strain>
    </source>
</reference>
<keyword evidence="3" id="KW-1185">Reference proteome</keyword>
<proteinExistence type="predicted"/>
<evidence type="ECO:0000256" key="1">
    <source>
        <dbReference type="SAM" id="Phobius"/>
    </source>
</evidence>
<dbReference type="RefSeq" id="WP_014256186.1">
    <property type="nucleotide sequence ID" value="NC_016627.1"/>
</dbReference>
<dbReference type="KEGG" id="ccl:Clocl_3116"/>
<keyword evidence="1" id="KW-0812">Transmembrane</keyword>
<reference evidence="3" key="1">
    <citation type="submission" date="2011-12" db="EMBL/GenBank/DDBJ databases">
        <title>Complete sequence of Clostridium clariflavum DSM 19732.</title>
        <authorList>
            <consortium name="US DOE Joint Genome Institute"/>
            <person name="Lucas S."/>
            <person name="Han J."/>
            <person name="Lapidus A."/>
            <person name="Cheng J.-F."/>
            <person name="Goodwin L."/>
            <person name="Pitluck S."/>
            <person name="Peters L."/>
            <person name="Teshima H."/>
            <person name="Detter J.C."/>
            <person name="Han C."/>
            <person name="Tapia R."/>
            <person name="Land M."/>
            <person name="Hauser L."/>
            <person name="Kyrpides N."/>
            <person name="Ivanova N."/>
            <person name="Pagani I."/>
            <person name="Kitzmiller T."/>
            <person name="Lynd L."/>
            <person name="Izquierdo J."/>
            <person name="Woyke T."/>
        </authorList>
    </citation>
    <scope>NUCLEOTIDE SEQUENCE [LARGE SCALE GENOMIC DNA]</scope>
    <source>
        <strain evidence="3">DSM 19732 / NBRC 101661 / EBR45</strain>
    </source>
</reference>
<accession>G8LVK7</accession>
<feature type="transmembrane region" description="Helical" evidence="1">
    <location>
        <begin position="7"/>
        <end position="32"/>
    </location>
</feature>
<name>G8LVK7_ACECE</name>
<dbReference type="OrthoDB" id="2085330at2"/>
<keyword evidence="1" id="KW-1133">Transmembrane helix</keyword>
<evidence type="ECO:0000313" key="2">
    <source>
        <dbReference type="EMBL" id="AEV69643.1"/>
    </source>
</evidence>
<dbReference type="eggNOG" id="ENOG5032R1G">
    <property type="taxonomic scope" value="Bacteria"/>
</dbReference>
<dbReference type="AlphaFoldDB" id="G8LVK7"/>
<gene>
    <name evidence="2" type="ordered locus">Clocl_3116</name>
</gene>
<dbReference type="HOGENOM" id="CLU_1676130_0_0_9"/>
<dbReference type="Proteomes" id="UP000005435">
    <property type="component" value="Chromosome"/>
</dbReference>
<protein>
    <submittedName>
        <fullName evidence="2">Uncharacterized protein</fullName>
    </submittedName>
</protein>
<organism evidence="2 3">
    <name type="scientific">Acetivibrio clariflavus (strain DSM 19732 / NBRC 101661 / EBR45)</name>
    <name type="common">Clostridium clariflavum</name>
    <dbReference type="NCBI Taxonomy" id="720554"/>
    <lineage>
        <taxon>Bacteria</taxon>
        <taxon>Bacillati</taxon>
        <taxon>Bacillota</taxon>
        <taxon>Clostridia</taxon>
        <taxon>Eubacteriales</taxon>
        <taxon>Oscillospiraceae</taxon>
        <taxon>Acetivibrio</taxon>
    </lineage>
</organism>
<sequence precursor="true">MAGFAKVILTAILVVTVFVVFTNFVLFFPWYMTLAYETYNLATVAANYNYLPRDEKEFVLNNLKSKPIFKECPDKIKISSDHEGEYSYDYYKDLDNSLKPYVQRGETFYVEIRAAFPFKIELAGAERCIEYEISFRLPVTGIRYYKDLE</sequence>
<keyword evidence="1" id="KW-0472">Membrane</keyword>
<dbReference type="EMBL" id="CP003065">
    <property type="protein sequence ID" value="AEV69643.1"/>
    <property type="molecule type" value="Genomic_DNA"/>
</dbReference>